<dbReference type="RefSeq" id="WP_072939870.1">
    <property type="nucleotide sequence ID" value="NZ_FQWO01000002.1"/>
</dbReference>
<proteinExistence type="predicted"/>
<dbReference type="EMBL" id="PVUB01000002">
    <property type="protein sequence ID" value="PRZ26059.1"/>
    <property type="molecule type" value="Genomic_DNA"/>
</dbReference>
<name>A0A1M5JTW7_9FLAO</name>
<dbReference type="InterPro" id="IPR049046">
    <property type="entry name" value="Beta-AFase-like_GH127_middle"/>
</dbReference>
<dbReference type="InterPro" id="IPR008928">
    <property type="entry name" value="6-hairpin_glycosidase_sf"/>
</dbReference>
<dbReference type="GO" id="GO:0005975">
    <property type="term" value="P:carbohydrate metabolic process"/>
    <property type="evidence" value="ECO:0007669"/>
    <property type="project" value="InterPro"/>
</dbReference>
<reference evidence="4" key="1">
    <citation type="submission" date="2016-11" db="EMBL/GenBank/DDBJ databases">
        <authorList>
            <person name="Jaros S."/>
            <person name="Januszkiewicz K."/>
            <person name="Wedrychowicz H."/>
        </authorList>
    </citation>
    <scope>NUCLEOTIDE SEQUENCE [LARGE SCALE GENOMIC DNA]</scope>
    <source>
        <strain evidence="4">DSM 19729</strain>
    </source>
</reference>
<dbReference type="GO" id="GO:0016787">
    <property type="term" value="F:hydrolase activity"/>
    <property type="evidence" value="ECO:0007669"/>
    <property type="project" value="UniProtKB-KW"/>
</dbReference>
<keyword evidence="6" id="KW-1185">Reference proteome</keyword>
<reference evidence="5" key="2">
    <citation type="submission" date="2016-11" db="EMBL/GenBank/DDBJ databases">
        <authorList>
            <person name="Varghese N."/>
            <person name="Submissions S."/>
        </authorList>
    </citation>
    <scope>NUCLEOTIDE SEQUENCE [LARGE SCALE GENOMIC DNA]</scope>
    <source>
        <strain evidence="5">DSM 19729</strain>
    </source>
</reference>
<dbReference type="Pfam" id="PF20736">
    <property type="entry name" value="Glyco_hydro127M"/>
    <property type="match status" value="1"/>
</dbReference>
<dbReference type="SUPFAM" id="SSF48208">
    <property type="entry name" value="Six-hairpin glycosidases"/>
    <property type="match status" value="1"/>
</dbReference>
<dbReference type="InterPro" id="IPR012878">
    <property type="entry name" value="Beta-AFase-like_GH127_cat"/>
</dbReference>
<dbReference type="Proteomes" id="UP000237771">
    <property type="component" value="Unassembled WGS sequence"/>
</dbReference>
<dbReference type="PANTHER" id="PTHR31151:SF0">
    <property type="entry name" value="PROLINE-TRNA LIGASE (DUF1680)"/>
    <property type="match status" value="1"/>
</dbReference>
<evidence type="ECO:0000313" key="4">
    <source>
        <dbReference type="EMBL" id="SHG43994.1"/>
    </source>
</evidence>
<gene>
    <name evidence="3" type="ORF">BC624_10217</name>
    <name evidence="4" type="ORF">SAMN05443373_10217</name>
</gene>
<reference evidence="3 6" key="3">
    <citation type="submission" date="2018-03" db="EMBL/GenBank/DDBJ databases">
        <title>Genomic Encyclopedia of Archaeal and Bacterial Type Strains, Phase II (KMG-II): from individual species to whole genera.</title>
        <authorList>
            <person name="Goeker M."/>
        </authorList>
    </citation>
    <scope>NUCLEOTIDE SEQUENCE [LARGE SCALE GENOMIC DNA]</scope>
    <source>
        <strain evidence="3 6">DSM 17797</strain>
    </source>
</reference>
<dbReference type="Proteomes" id="UP000184384">
    <property type="component" value="Unassembled WGS sequence"/>
</dbReference>
<evidence type="ECO:0000313" key="5">
    <source>
        <dbReference type="Proteomes" id="UP000184384"/>
    </source>
</evidence>
<dbReference type="AlphaFoldDB" id="A0A1M5JTW7"/>
<dbReference type="EMBL" id="FQWO01000002">
    <property type="protein sequence ID" value="SHG43994.1"/>
    <property type="molecule type" value="Genomic_DNA"/>
</dbReference>
<feature type="domain" description="Non-reducing end beta-L-arabinofuranosidase-like GH127 middle" evidence="2">
    <location>
        <begin position="424"/>
        <end position="522"/>
    </location>
</feature>
<accession>A0A1M5JTW7</accession>
<dbReference type="STRING" id="280093.SAMN05443373_10217"/>
<evidence type="ECO:0000313" key="3">
    <source>
        <dbReference type="EMBL" id="PRZ26059.1"/>
    </source>
</evidence>
<dbReference type="OrthoDB" id="9757939at2"/>
<organism evidence="4 5">
    <name type="scientific">Flavobacterium granuli</name>
    <dbReference type="NCBI Taxonomy" id="280093"/>
    <lineage>
        <taxon>Bacteria</taxon>
        <taxon>Pseudomonadati</taxon>
        <taxon>Bacteroidota</taxon>
        <taxon>Flavobacteriia</taxon>
        <taxon>Flavobacteriales</taxon>
        <taxon>Flavobacteriaceae</taxon>
        <taxon>Flavobacterium</taxon>
    </lineage>
</organism>
<dbReference type="Pfam" id="PF07944">
    <property type="entry name" value="Beta-AFase-like_GH127_cat"/>
    <property type="match status" value="1"/>
</dbReference>
<evidence type="ECO:0000259" key="2">
    <source>
        <dbReference type="Pfam" id="PF20736"/>
    </source>
</evidence>
<protein>
    <submittedName>
        <fullName evidence="3">Beta-L-arabinofuranosidase (Glycosyl hydrolase family 127)</fullName>
    </submittedName>
    <submittedName>
        <fullName evidence="4">Beta-L-arabinofuranosidase, GH127</fullName>
    </submittedName>
</protein>
<dbReference type="PANTHER" id="PTHR31151">
    <property type="entry name" value="PROLINE-TRNA LIGASE (DUF1680)"/>
    <property type="match status" value="1"/>
</dbReference>
<sequence length="673" mass="77658">MKNIIFILTLFPVLLMAQKEAAKANYANNRFPLVTKPYIELPLGAIKPNGWLQEQLKQMANGMTGNLDVLYPKVIGSRNGWLGGDGDVWERGPYWIDGLLPLAYIMKDQKLIDKVQPWIEWTLSSQKESGYFGPDTDRPKEAGLQRDNAKDWWPKMVMLKIMQQYYSATNDKRVIPFLTNYFKYQLQELPKNPLGTWTDWGKERGGDNLMVVYWLYSITGDKFLLDLGDLIHKQTYDYTNVFLNGEVLTSQMSLHGVNLGQGFKEPIIYYQRNQDSKQIASVKKGAFDLRRTHGWPTGLYGADEMLHSQNPTQGSELCTAVEMMFSLEKMLEITGDVQWADHLERITFNALPTQVTDNCDARQYYQQLNQVEISRQDRNFVTCYNGTDQLFGLLDGYPCCTSNLHQGWPKFIQNLWYATEDNGIAALVYGPSSANIKVANGKMVNVKEETNYPFEETIRFTINLDKKTKSVAFPFHLRIPAWCSKATVKINGQKWSESEGGVIVKIAREWKNSDVVELELPMKVKVDNWYEGSAAVERGPLLYALKIGEKWDKVMDDKKFGERYGDWYYEVKPTSPWNYCFLENDLKPENIEKKLQVIKHPKNDKYPWNIENAPIEIRAKGKRMNEWKMYNGSAGPLPYSVQYQIKTEPEEEITLIPYGCTTLRITEFPITRN</sequence>
<evidence type="ECO:0000313" key="6">
    <source>
        <dbReference type="Proteomes" id="UP000237771"/>
    </source>
</evidence>
<evidence type="ECO:0000259" key="1">
    <source>
        <dbReference type="Pfam" id="PF07944"/>
    </source>
</evidence>
<feature type="domain" description="Non-reducing end beta-L-arabinofuranosidase-like GH127 catalytic" evidence="1">
    <location>
        <begin position="85"/>
        <end position="411"/>
    </location>
</feature>
<keyword evidence="3" id="KW-0378">Hydrolase</keyword>